<dbReference type="InterPro" id="IPR013686">
    <property type="entry name" value="Polypept-transport_assoc_ShlB"/>
</dbReference>
<dbReference type="InterPro" id="IPR006914">
    <property type="entry name" value="VENN_dom"/>
</dbReference>
<dbReference type="Proteomes" id="UP000280834">
    <property type="component" value="Unassembled WGS sequence"/>
</dbReference>
<evidence type="ECO:0000256" key="1">
    <source>
        <dbReference type="ARBA" id="ARBA00022656"/>
    </source>
</evidence>
<dbReference type="InterPro" id="IPR051544">
    <property type="entry name" value="TPS_OM_transporter"/>
</dbReference>
<dbReference type="PANTHER" id="PTHR34597:SF3">
    <property type="entry name" value="OUTER MEMBRANE TRANSPORTER CDIB"/>
    <property type="match status" value="1"/>
</dbReference>
<proteinExistence type="predicted"/>
<evidence type="ECO:0000256" key="2">
    <source>
        <dbReference type="ARBA" id="ARBA00023026"/>
    </source>
</evidence>
<protein>
    <submittedName>
        <fullName evidence="10">Hemagglutinin</fullName>
    </submittedName>
</protein>
<evidence type="ECO:0000313" key="10">
    <source>
        <dbReference type="WBParaSite" id="BTMF_0000151101-mRNA-1"/>
    </source>
</evidence>
<dbReference type="GO" id="GO:0090729">
    <property type="term" value="F:toxin activity"/>
    <property type="evidence" value="ECO:0007669"/>
    <property type="project" value="UniProtKB-KW"/>
</dbReference>
<dbReference type="PANTHER" id="PTHR34597">
    <property type="entry name" value="SLR1661 PROTEIN"/>
    <property type="match status" value="1"/>
</dbReference>
<feature type="domain" description="DUF637" evidence="5">
    <location>
        <begin position="475"/>
        <end position="638"/>
    </location>
</feature>
<evidence type="ECO:0000259" key="5">
    <source>
        <dbReference type="Pfam" id="PF04830"/>
    </source>
</evidence>
<dbReference type="WBParaSite" id="BTMF_0000151101-mRNA-1">
    <property type="protein sequence ID" value="BTMF_0000151101-mRNA-1"/>
    <property type="gene ID" value="BTMF_0000151101"/>
</dbReference>
<name>A0A0R3Q5B6_9BILA</name>
<dbReference type="Pfam" id="PF21726">
    <property type="entry name" value="DUF6862"/>
    <property type="match status" value="1"/>
</dbReference>
<dbReference type="Pfam" id="PF14424">
    <property type="entry name" value="Toxin-deaminase"/>
    <property type="match status" value="1"/>
</dbReference>
<dbReference type="GO" id="GO:0003824">
    <property type="term" value="F:catalytic activity"/>
    <property type="evidence" value="ECO:0007669"/>
    <property type="project" value="UniProtKB-ARBA"/>
</dbReference>
<reference evidence="10" key="1">
    <citation type="submission" date="2017-02" db="UniProtKB">
        <authorList>
            <consortium name="WormBaseParasite"/>
        </authorList>
    </citation>
    <scope>IDENTIFICATION</scope>
</reference>
<dbReference type="EMBL" id="UZAG01000533">
    <property type="protein sequence ID" value="VDO08772.1"/>
    <property type="molecule type" value="Genomic_DNA"/>
</dbReference>
<dbReference type="InterPro" id="IPR006915">
    <property type="entry name" value="DUF637_hemagglutn_put"/>
</dbReference>
<keyword evidence="1" id="KW-0800">Toxin</keyword>
<evidence type="ECO:0000256" key="3">
    <source>
        <dbReference type="SAM" id="MobiDB-lite"/>
    </source>
</evidence>
<dbReference type="Pfam" id="PF13332">
    <property type="entry name" value="Fil_haemagg_2"/>
    <property type="match status" value="3"/>
</dbReference>
<keyword evidence="9" id="KW-1185">Reference proteome</keyword>
<sequence length="1216" mass="126580">MATASSQEFGSNISTNGTTVLKAERDVNARQATVDAGDGLLSLQADRDINIEAGEAKVQGSYSAQWKDKKTFSRTDNKLSGSFDNTTSVGSRFSGGMVSMGAKNDINIVGSSISGKEGVAVVAGHNLTVVDGRSTSNASAELDQRKRGISALGAALGFVMPSGKATTTGIEIKSDVAAPSTITSSKGGILLQGDNGVFLQGVQVDAAKDVSILGGNVVVQAAANQQSVTGTTSSKSAWYDFGSMAILKDVGKGIKARENTATEIDTTTLTRTNINGANVSIAAADTLALAGTTIDSPGKVSLSADTLLMGTQTTETTTRTTSQGRDMVYQVMRDNGRTDQTTNYNQINAGSLSVTANRVQAGLGARDSIEALSRQPGMGWVNQLASDPKLEGKIDWQKVDEVHKNWDYDKQGLTPEGAAIVSLVVSYLSWGTAQGLGQAVGDAAATSVTGGIAALGEGGFVAAGGMTLSTAVGGAVAAGITALASQASVALINNQGDIGAALRDLGSSANVKNLLTAIATGGVLGSMNLNPTGAPTLSGGAQPFVDQLRQNLTAGAARAVIGTAINGGSFEKNLKDSLKNAILDTVAAQAANAIGDLTRKDGVLDDFTNKVAHAIAGCMLGAVRADNSGGCGAGALGAAIGEFAAEAYGRRADTTQFAALISGLAVAITGGDAAQINLGSQAGSNAAANNYLNHTEAALRERLKDKQRLGQSLTEAERSQLNGIEILDIARDLALRDACKTEGDACNAARRGLNAAISSYSSGANAMTDASLSAAANAAVSAERDQIVALANDPALASQTLLDSFKEFAVPQATGYVIGGALGAYIREARIIYSAIQAERESIALIQQAANARALLPLDIQGRGNMGVANIEIPGVQPKMTAFSRIDDPTPSQRAAGFVGEVPETFASSTVPTDSTRPFLLNRSIDSEAKILNNIAVQLGENTSAKGVVNLFTERAPCLSCSQQAARCTYQELKRQALSAYYDFSRDEVEKNNPSHLRVLARLNHHFEGTLGCPIEELMFCVVELVLSGGLHVEVEQNCREWIKLSLGHRLDQAKRESDLKRNLLAAAMAAGPLLTWAQQTPTTPQPFVEQQRQQERERALREQNERTVDQRPQATPPVPARRIPESESPCFRIDRIVLTGEQSDAFQWAVADLSGPEGNDSPLGRCLGTAGVNVVLARAQQAVIARGFVTSRVLAAPQDLSTSTLTLSFVPGRIA</sequence>
<gene>
    <name evidence="8" type="ORF">BTMF_LOCUS848</name>
</gene>
<dbReference type="GO" id="GO:0046819">
    <property type="term" value="P:protein secretion by the type V secretion system"/>
    <property type="evidence" value="ECO:0007669"/>
    <property type="project" value="TreeGrafter"/>
</dbReference>
<evidence type="ECO:0000313" key="9">
    <source>
        <dbReference type="Proteomes" id="UP000280834"/>
    </source>
</evidence>
<accession>A0A0R3Q5B6</accession>
<feature type="compositionally biased region" description="Low complexity" evidence="3">
    <location>
        <begin position="1083"/>
        <end position="1092"/>
    </location>
</feature>
<feature type="domain" description="Polypeptide-transport-associated ShlB-type" evidence="6">
    <location>
        <begin position="1163"/>
        <end position="1213"/>
    </location>
</feature>
<dbReference type="AlphaFoldDB" id="A0A0R3Q5B6"/>
<evidence type="ECO:0000313" key="8">
    <source>
        <dbReference type="EMBL" id="VDO08772.1"/>
    </source>
</evidence>
<dbReference type="Pfam" id="PF08479">
    <property type="entry name" value="POTRA_2"/>
    <property type="match status" value="1"/>
</dbReference>
<feature type="domain" description="VENN motif-containing" evidence="4">
    <location>
        <begin position="657"/>
        <end position="693"/>
    </location>
</feature>
<evidence type="ECO:0000259" key="6">
    <source>
        <dbReference type="Pfam" id="PF08479"/>
    </source>
</evidence>
<dbReference type="InterPro" id="IPR049271">
    <property type="entry name" value="DUF6862"/>
</dbReference>
<reference evidence="8 9" key="2">
    <citation type="submission" date="2018-11" db="EMBL/GenBank/DDBJ databases">
        <authorList>
            <consortium name="Pathogen Informatics"/>
        </authorList>
    </citation>
    <scope>NUCLEOTIDE SEQUENCE [LARGE SCALE GENOMIC DNA]</scope>
</reference>
<feature type="domain" description="DUF6862" evidence="7">
    <location>
        <begin position="696"/>
        <end position="761"/>
    </location>
</feature>
<organism evidence="10">
    <name type="scientific">Brugia timori</name>
    <dbReference type="NCBI Taxonomy" id="42155"/>
    <lineage>
        <taxon>Eukaryota</taxon>
        <taxon>Metazoa</taxon>
        <taxon>Ecdysozoa</taxon>
        <taxon>Nematoda</taxon>
        <taxon>Chromadorea</taxon>
        <taxon>Rhabditida</taxon>
        <taxon>Spirurina</taxon>
        <taxon>Spiruromorpha</taxon>
        <taxon>Filarioidea</taxon>
        <taxon>Onchocercidae</taxon>
        <taxon>Brugia</taxon>
    </lineage>
</organism>
<keyword evidence="2" id="KW-0843">Virulence</keyword>
<dbReference type="GO" id="GO:0008320">
    <property type="term" value="F:protein transmembrane transporter activity"/>
    <property type="evidence" value="ECO:0007669"/>
    <property type="project" value="TreeGrafter"/>
</dbReference>
<feature type="compositionally biased region" description="Basic and acidic residues" evidence="3">
    <location>
        <begin position="1093"/>
        <end position="1110"/>
    </location>
</feature>
<evidence type="ECO:0000259" key="4">
    <source>
        <dbReference type="Pfam" id="PF04829"/>
    </source>
</evidence>
<dbReference type="Pfam" id="PF04830">
    <property type="entry name" value="DUF637"/>
    <property type="match status" value="1"/>
</dbReference>
<dbReference type="InterPro" id="IPR025157">
    <property type="entry name" value="Hemagglutinin_rpt"/>
</dbReference>
<dbReference type="InterPro" id="IPR032721">
    <property type="entry name" value="Toxin-deaminase"/>
</dbReference>
<evidence type="ECO:0000259" key="7">
    <source>
        <dbReference type="Pfam" id="PF21726"/>
    </source>
</evidence>
<dbReference type="Pfam" id="PF04829">
    <property type="entry name" value="PT-VENN"/>
    <property type="match status" value="1"/>
</dbReference>
<feature type="region of interest" description="Disordered" evidence="3">
    <location>
        <begin position="1083"/>
        <end position="1126"/>
    </location>
</feature>